<accession>A0A1H9SUK1</accession>
<dbReference type="AlphaFoldDB" id="A0A1H9SUK1"/>
<feature type="transmembrane region" description="Helical" evidence="1">
    <location>
        <begin position="91"/>
        <end position="111"/>
    </location>
</feature>
<feature type="transmembrane region" description="Helical" evidence="1">
    <location>
        <begin position="67"/>
        <end position="84"/>
    </location>
</feature>
<name>A0A1H9SUK1_9GAMM</name>
<evidence type="ECO:0000313" key="2">
    <source>
        <dbReference type="EMBL" id="SER88073.1"/>
    </source>
</evidence>
<dbReference type="STRING" id="416874.SAMN04487958_10415"/>
<dbReference type="EMBL" id="FOGS01000004">
    <property type="protein sequence ID" value="SER88073.1"/>
    <property type="molecule type" value="Genomic_DNA"/>
</dbReference>
<dbReference type="RefSeq" id="WP_092826579.1">
    <property type="nucleotide sequence ID" value="NZ_FOGS01000004.1"/>
</dbReference>
<protein>
    <submittedName>
        <fullName evidence="2">Branched-chain amino acid transport protein (AzlD)</fullName>
    </submittedName>
</protein>
<keyword evidence="1" id="KW-1133">Transmembrane helix</keyword>
<evidence type="ECO:0000256" key="1">
    <source>
        <dbReference type="SAM" id="Phobius"/>
    </source>
</evidence>
<keyword evidence="1" id="KW-0472">Membrane</keyword>
<proteinExistence type="predicted"/>
<dbReference type="InterPro" id="IPR008407">
    <property type="entry name" value="Brnchd-chn_aa_trnsp_AzlD"/>
</dbReference>
<feature type="transmembrane region" description="Helical" evidence="1">
    <location>
        <begin position="43"/>
        <end position="61"/>
    </location>
</feature>
<feature type="transmembrane region" description="Helical" evidence="1">
    <location>
        <begin position="6"/>
        <end position="22"/>
    </location>
</feature>
<evidence type="ECO:0000313" key="3">
    <source>
        <dbReference type="Proteomes" id="UP000198505"/>
    </source>
</evidence>
<keyword evidence="3" id="KW-1185">Reference proteome</keyword>
<dbReference type="Pfam" id="PF05437">
    <property type="entry name" value="AzlD"/>
    <property type="match status" value="1"/>
</dbReference>
<reference evidence="3" key="1">
    <citation type="submission" date="2016-10" db="EMBL/GenBank/DDBJ databases">
        <authorList>
            <person name="Varghese N."/>
            <person name="Submissions S."/>
        </authorList>
    </citation>
    <scope>NUCLEOTIDE SEQUENCE [LARGE SCALE GENOMIC DNA]</scope>
    <source>
        <strain evidence="3">CGMCC 1.6495</strain>
    </source>
</reference>
<dbReference type="Proteomes" id="UP000198505">
    <property type="component" value="Unassembled WGS sequence"/>
</dbReference>
<sequence>MSTALWLAVVVSAFGTLLMRVVPFMWMQRRLDSDTGMNAMPQWLGILGPLMIAAVLGVSVVPVNPGLISWIATVIGLGVTLLVWRRLRSLGWPVAAGVSVFGLVEIVAALVG</sequence>
<organism evidence="2 3">
    <name type="scientific">Vreelandella subterranea</name>
    <dbReference type="NCBI Taxonomy" id="416874"/>
    <lineage>
        <taxon>Bacteria</taxon>
        <taxon>Pseudomonadati</taxon>
        <taxon>Pseudomonadota</taxon>
        <taxon>Gammaproteobacteria</taxon>
        <taxon>Oceanospirillales</taxon>
        <taxon>Halomonadaceae</taxon>
        <taxon>Vreelandella</taxon>
    </lineage>
</organism>
<gene>
    <name evidence="2" type="ORF">SAMN04487958_10415</name>
</gene>
<keyword evidence="1" id="KW-0812">Transmembrane</keyword>